<reference evidence="1" key="1">
    <citation type="submission" date="2021-05" db="EMBL/GenBank/DDBJ databases">
        <authorList>
            <person name="Alioto T."/>
            <person name="Alioto T."/>
            <person name="Gomez Garrido J."/>
        </authorList>
    </citation>
    <scope>NUCLEOTIDE SEQUENCE</scope>
</reference>
<protein>
    <submittedName>
        <fullName evidence="1">Uncharacterized protein</fullName>
    </submittedName>
</protein>
<proteinExistence type="predicted"/>
<organism evidence="1">
    <name type="scientific">Cacopsylla melanoneura</name>
    <dbReference type="NCBI Taxonomy" id="428564"/>
    <lineage>
        <taxon>Eukaryota</taxon>
        <taxon>Metazoa</taxon>
        <taxon>Ecdysozoa</taxon>
        <taxon>Arthropoda</taxon>
        <taxon>Hexapoda</taxon>
        <taxon>Insecta</taxon>
        <taxon>Pterygota</taxon>
        <taxon>Neoptera</taxon>
        <taxon>Paraneoptera</taxon>
        <taxon>Hemiptera</taxon>
        <taxon>Sternorrhyncha</taxon>
        <taxon>Psylloidea</taxon>
        <taxon>Psyllidae</taxon>
        <taxon>Psyllinae</taxon>
        <taxon>Cacopsylla</taxon>
    </lineage>
</organism>
<dbReference type="EMBL" id="HBUF01607035">
    <property type="protein sequence ID" value="CAG6777768.1"/>
    <property type="molecule type" value="Transcribed_RNA"/>
</dbReference>
<dbReference type="AlphaFoldDB" id="A0A8D9B388"/>
<dbReference type="EMBL" id="HBUF01607036">
    <property type="protein sequence ID" value="CAG6777769.1"/>
    <property type="molecule type" value="Transcribed_RNA"/>
</dbReference>
<evidence type="ECO:0000313" key="1">
    <source>
        <dbReference type="EMBL" id="CAG6777768.1"/>
    </source>
</evidence>
<name>A0A8D9B388_9HEMI</name>
<sequence>MMTDELDEEVFGGDRVEVTADTWSGTTEVDDGASFDIDNIDTVISNGSQIGADQVQLSFDVQSENWQRCNRFKCDGLNVDTCIQDVHEANLKVGRHRVIKPGEELHRVASVRVCAVIHGHLFIRNLLNKERLYHEHHIACRQKHRRYDRKPNFRCKTSA</sequence>
<accession>A0A8D9B388</accession>